<keyword evidence="1" id="KW-0472">Membrane</keyword>
<dbReference type="AlphaFoldDB" id="A0A0R3QIP1"/>
<evidence type="ECO:0000256" key="1">
    <source>
        <dbReference type="SAM" id="Phobius"/>
    </source>
</evidence>
<protein>
    <submittedName>
        <fullName evidence="2">Uncharacterized protein</fullName>
    </submittedName>
</protein>
<accession>A0A0R3QIP1</accession>
<name>A0A0R3QIP1_9BILA</name>
<feature type="transmembrane region" description="Helical" evidence="1">
    <location>
        <begin position="46"/>
        <end position="67"/>
    </location>
</feature>
<proteinExistence type="predicted"/>
<organism evidence="2">
    <name type="scientific">Brugia timori</name>
    <dbReference type="NCBI Taxonomy" id="42155"/>
    <lineage>
        <taxon>Eukaryota</taxon>
        <taxon>Metazoa</taxon>
        <taxon>Ecdysozoa</taxon>
        <taxon>Nematoda</taxon>
        <taxon>Chromadorea</taxon>
        <taxon>Rhabditida</taxon>
        <taxon>Spirurina</taxon>
        <taxon>Spiruromorpha</taxon>
        <taxon>Filarioidea</taxon>
        <taxon>Onchocercidae</taxon>
        <taxon>Brugia</taxon>
    </lineage>
</organism>
<dbReference type="Gene3D" id="1.20.120.560">
    <property type="entry name" value="alix/aip1 in complex with the ypdl late domain"/>
    <property type="match status" value="1"/>
</dbReference>
<reference evidence="2" key="1">
    <citation type="submission" date="2017-02" db="UniProtKB">
        <authorList>
            <consortium name="WormBaseParasite"/>
        </authorList>
    </citation>
    <scope>IDENTIFICATION</scope>
</reference>
<dbReference type="STRING" id="42155.A0A0R3QIP1"/>
<feature type="transmembrane region" description="Helical" evidence="1">
    <location>
        <begin position="6"/>
        <end position="25"/>
    </location>
</feature>
<keyword evidence="1" id="KW-0812">Transmembrane</keyword>
<sequence length="110" mass="12772">MAILVFIRAISLIYLSILFCNFYFTKGNMNDFDTVNYWLKCYQYKISTQIFTFFHLLLIPYSGNLLIADMFSSLVPVQVHQATASFDARKSEVINVETGRLREHTQIMNG</sequence>
<keyword evidence="1" id="KW-1133">Transmembrane helix</keyword>
<evidence type="ECO:0000313" key="2">
    <source>
        <dbReference type="WBParaSite" id="BTMF_0000628101-mRNA-1"/>
    </source>
</evidence>
<dbReference type="WBParaSite" id="BTMF_0000628101-mRNA-1">
    <property type="protein sequence ID" value="BTMF_0000628101-mRNA-1"/>
    <property type="gene ID" value="BTMF_0000628101"/>
</dbReference>